<keyword evidence="3 4" id="KW-0479">Metal-binding</keyword>
<dbReference type="GO" id="GO:0004497">
    <property type="term" value="F:monooxygenase activity"/>
    <property type="evidence" value="ECO:0007669"/>
    <property type="project" value="UniProtKB-KW"/>
</dbReference>
<feature type="binding site" description="axial binding residue" evidence="3">
    <location>
        <position position="379"/>
    </location>
    <ligand>
        <name>heme</name>
        <dbReference type="ChEBI" id="CHEBI:30413"/>
    </ligand>
    <ligandPart>
        <name>Fe</name>
        <dbReference type="ChEBI" id="CHEBI:18248"/>
    </ligandPart>
</feature>
<dbReference type="KEGG" id="parq:DSM112329_03315"/>
<gene>
    <name evidence="5" type="ORF">DSM112329_03315</name>
</gene>
<dbReference type="Gene3D" id="1.10.630.10">
    <property type="entry name" value="Cytochrome P450"/>
    <property type="match status" value="1"/>
</dbReference>
<proteinExistence type="inferred from homology"/>
<evidence type="ECO:0000256" key="2">
    <source>
        <dbReference type="ARBA" id="ARBA00010617"/>
    </source>
</evidence>
<comment type="cofactor">
    <cofactor evidence="1 3">
        <name>heme</name>
        <dbReference type="ChEBI" id="CHEBI:30413"/>
    </cofactor>
</comment>
<dbReference type="InterPro" id="IPR036396">
    <property type="entry name" value="Cyt_P450_sf"/>
</dbReference>
<dbReference type="PROSITE" id="PS00086">
    <property type="entry name" value="CYTOCHROME_P450"/>
    <property type="match status" value="1"/>
</dbReference>
<dbReference type="GO" id="GO:0016705">
    <property type="term" value="F:oxidoreductase activity, acting on paired donors, with incorporation or reduction of molecular oxygen"/>
    <property type="evidence" value="ECO:0007669"/>
    <property type="project" value="InterPro"/>
</dbReference>
<dbReference type="GO" id="GO:0005506">
    <property type="term" value="F:iron ion binding"/>
    <property type="evidence" value="ECO:0007669"/>
    <property type="project" value="InterPro"/>
</dbReference>
<dbReference type="PRINTS" id="PR00463">
    <property type="entry name" value="EP450I"/>
</dbReference>
<keyword evidence="4 5" id="KW-0560">Oxidoreductase</keyword>
<dbReference type="InterPro" id="IPR050121">
    <property type="entry name" value="Cytochrome_P450_monoxygenase"/>
</dbReference>
<name>A0AAU7AXH7_9ACTN</name>
<dbReference type="PRINTS" id="PR00385">
    <property type="entry name" value="P450"/>
</dbReference>
<dbReference type="EMBL" id="CP114014">
    <property type="protein sequence ID" value="XAY06444.1"/>
    <property type="molecule type" value="Genomic_DNA"/>
</dbReference>
<evidence type="ECO:0000256" key="4">
    <source>
        <dbReference type="RuleBase" id="RU000461"/>
    </source>
</evidence>
<sequence>MSVAATYPPGPRTPRTLQTVAALTRQRPHLERLRRRYGNLFSVEIHAIGTMVIVADPALVKQVFTASPTVLHAGTGSPLGTVLGRHSLLATDEEYHLEQRKLLLPPFHGKRMQAYEQLIADFAADEIDRWPEGTEFATIGSFMTITLRAILGAVFGAAGEDLDVLERVIPPYVESGSRMATLRGLQKDLGPRSPWGRFLAHRAAVDARLDILIERARGDAALAERSDVLALLVQATHTDGSPMTSAEIRDQLVTLLAAGHETTAGTLAWAVERLRRHPDLAARLTAEVDAGGRALRDATIRELQRSRPVISFAGRLTREEYELGGYRLPSGTRIGLAAGLTHYDPDLFPEPDRFLPERFLTAKPDTYSWIPFGGGIRRCIGAAFAHMEMDVVLRTLLERVELVGDASAPDERWAFRGVAHVPAEGGRVTIRRRPASAANGADPATAAALALAG</sequence>
<keyword evidence="4" id="KW-0503">Monooxygenase</keyword>
<dbReference type="AlphaFoldDB" id="A0AAU7AXH7"/>
<evidence type="ECO:0000313" key="5">
    <source>
        <dbReference type="EMBL" id="XAY06444.1"/>
    </source>
</evidence>
<dbReference type="PANTHER" id="PTHR24305">
    <property type="entry name" value="CYTOCHROME P450"/>
    <property type="match status" value="1"/>
</dbReference>
<accession>A0AAU7AXH7</accession>
<keyword evidence="3 4" id="KW-0408">Iron</keyword>
<dbReference type="RefSeq" id="WP_354697678.1">
    <property type="nucleotide sequence ID" value="NZ_CP114014.1"/>
</dbReference>
<protein>
    <submittedName>
        <fullName evidence="5">Cytochrome P450 138</fullName>
        <ecNumber evidence="5">1.14.-.-</ecNumber>
    </submittedName>
</protein>
<comment type="similarity">
    <text evidence="2 4">Belongs to the cytochrome P450 family.</text>
</comment>
<evidence type="ECO:0000256" key="3">
    <source>
        <dbReference type="PIRSR" id="PIRSR602401-1"/>
    </source>
</evidence>
<dbReference type="InterPro" id="IPR017972">
    <property type="entry name" value="Cyt_P450_CS"/>
</dbReference>
<dbReference type="Pfam" id="PF00067">
    <property type="entry name" value="p450"/>
    <property type="match status" value="1"/>
</dbReference>
<organism evidence="5">
    <name type="scientific">Paraconexibacter sp. AEG42_29</name>
    <dbReference type="NCBI Taxonomy" id="2997339"/>
    <lineage>
        <taxon>Bacteria</taxon>
        <taxon>Bacillati</taxon>
        <taxon>Actinomycetota</taxon>
        <taxon>Thermoleophilia</taxon>
        <taxon>Solirubrobacterales</taxon>
        <taxon>Paraconexibacteraceae</taxon>
        <taxon>Paraconexibacter</taxon>
    </lineage>
</organism>
<dbReference type="SUPFAM" id="SSF48264">
    <property type="entry name" value="Cytochrome P450"/>
    <property type="match status" value="1"/>
</dbReference>
<evidence type="ECO:0000256" key="1">
    <source>
        <dbReference type="ARBA" id="ARBA00001971"/>
    </source>
</evidence>
<dbReference type="PANTHER" id="PTHR24305:SF166">
    <property type="entry name" value="CYTOCHROME P450 12A4, MITOCHONDRIAL-RELATED"/>
    <property type="match status" value="1"/>
</dbReference>
<reference evidence="5" key="1">
    <citation type="submission" date="2022-12" db="EMBL/GenBank/DDBJ databases">
        <title>Paraconexibacter alkalitolerans sp. nov. and Baekduia alba sp. nov., isolated from soil and emended description of the genera Paraconexibacter (Chun et al., 2020) and Baekduia (An et al., 2020).</title>
        <authorList>
            <person name="Vieira S."/>
            <person name="Huber K.J."/>
            <person name="Geppert A."/>
            <person name="Wolf J."/>
            <person name="Neumann-Schaal M."/>
            <person name="Muesken M."/>
            <person name="Overmann J."/>
        </authorList>
    </citation>
    <scope>NUCLEOTIDE SEQUENCE</scope>
    <source>
        <strain evidence="5">AEG42_29</strain>
    </source>
</reference>
<dbReference type="GO" id="GO:0020037">
    <property type="term" value="F:heme binding"/>
    <property type="evidence" value="ECO:0007669"/>
    <property type="project" value="InterPro"/>
</dbReference>
<dbReference type="EC" id="1.14.-.-" evidence="5"/>
<dbReference type="InterPro" id="IPR001128">
    <property type="entry name" value="Cyt_P450"/>
</dbReference>
<dbReference type="InterPro" id="IPR002401">
    <property type="entry name" value="Cyt_P450_E_grp-I"/>
</dbReference>
<dbReference type="CDD" id="cd11053">
    <property type="entry name" value="CYP110-like"/>
    <property type="match status" value="1"/>
</dbReference>
<keyword evidence="3 4" id="KW-0349">Heme</keyword>